<organism evidence="1 2">
    <name type="scientific">Lutimaribacter marinistellae</name>
    <dbReference type="NCBI Taxonomy" id="1820329"/>
    <lineage>
        <taxon>Bacteria</taxon>
        <taxon>Pseudomonadati</taxon>
        <taxon>Pseudomonadota</taxon>
        <taxon>Alphaproteobacteria</taxon>
        <taxon>Rhodobacterales</taxon>
        <taxon>Roseobacteraceae</taxon>
        <taxon>Lutimaribacter</taxon>
    </lineage>
</organism>
<evidence type="ECO:0000313" key="1">
    <source>
        <dbReference type="EMBL" id="MFC3612447.1"/>
    </source>
</evidence>
<name>A0ABV7TA14_9RHOB</name>
<protein>
    <submittedName>
        <fullName evidence="1">Uncharacterized protein</fullName>
    </submittedName>
</protein>
<dbReference type="EMBL" id="JBHRXI010000001">
    <property type="protein sequence ID" value="MFC3612447.1"/>
    <property type="molecule type" value="Genomic_DNA"/>
</dbReference>
<keyword evidence="2" id="KW-1185">Reference proteome</keyword>
<dbReference type="Proteomes" id="UP001595629">
    <property type="component" value="Unassembled WGS sequence"/>
</dbReference>
<accession>A0ABV7TA14</accession>
<reference evidence="2" key="1">
    <citation type="journal article" date="2019" name="Int. J. Syst. Evol. Microbiol.">
        <title>The Global Catalogue of Microorganisms (GCM) 10K type strain sequencing project: providing services to taxonomists for standard genome sequencing and annotation.</title>
        <authorList>
            <consortium name="The Broad Institute Genomics Platform"/>
            <consortium name="The Broad Institute Genome Sequencing Center for Infectious Disease"/>
            <person name="Wu L."/>
            <person name="Ma J."/>
        </authorList>
    </citation>
    <scope>NUCLEOTIDE SEQUENCE [LARGE SCALE GENOMIC DNA]</scope>
    <source>
        <strain evidence="2">KCTC 42911</strain>
    </source>
</reference>
<evidence type="ECO:0000313" key="2">
    <source>
        <dbReference type="Proteomes" id="UP001595629"/>
    </source>
</evidence>
<gene>
    <name evidence="1" type="ORF">ACFORG_01630</name>
</gene>
<proteinExistence type="predicted"/>
<dbReference type="RefSeq" id="WP_386733630.1">
    <property type="nucleotide sequence ID" value="NZ_JBHRXI010000001.1"/>
</dbReference>
<sequence length="880" mass="100915">MTLTAPQITTAPSRKSSLLAFEPVHEAFLGSLDLSEYDWLQTQHLHFVDHPDKGIALPFAPREFVRFLVVAAVVAPHDAWMAYAKAALDAVYVSPDGLSKVAWSIPWDREGLDKVDLLLSRGAKLGHVLNMATLLDTRSNHILVKRYADKHLMGSLFREKGPAEYSAFLQRFEIAEALDAQEKALVLLNTKWRPELLGDKPRKIVDCGVDWGLVLRQSLVKLFFGFNRMQTDDVSWRRGHPVFGRFIEFFADDIRASLSPEALTEVAIHLARWKPVPELHLVPFLKLGASAREVLASLPAKDGYYRRMTTIFEPFLDDDDVEDLWMQFTVRQFFDVTKDRMDRFRRARFANRILPRLGSAVITHLTYDKIAPLHFRLKSTPRIANLVLDDFRWMVDEAREMGASTLDGDPCAGIARFEPELQTLGPDDLPRAYAPAPDQYSGTSDSYFHDAYYHILDPGDAVLARKPMEVDGVIVPRCAEGVLVRDGDEWAADWTLENGRTVRTSPVPSQSIFKRDILRPEPSAALREAQARLPKDHYIGMQGEVFHMPNWLETAQKFHRKSGDFIQEYLEDIYSRFLFQPTYIFLKVPWISRGATGFWRQLILRRFEQVDWINLEQLERIATSMQYVGLLKRRSLDDSPVFWELEQHLAYVRTTFDPSVPPIRGDLAAIHPREARTFYHLDASQRVMKGIQDNPELFPDASLASVFRDHLHSVFFDDEIFMDYAEEVDYDGSGYFMTHVCFYVQASQDYNLLPILFNYMEAIQIYQLQQGNVEVAGEVLTCLYAVLHRSPENSPLFASSLKLLMETAGADYSWPDRFYTHLTPYKMLHVPWTAIQDIIAPFGKEANSRNQELQRAVLMDIPDWPEMLSKFRPAVGRGAI</sequence>
<comment type="caution">
    <text evidence="1">The sequence shown here is derived from an EMBL/GenBank/DDBJ whole genome shotgun (WGS) entry which is preliminary data.</text>
</comment>